<dbReference type="InParanoid" id="G0PGX0"/>
<protein>
    <submittedName>
        <fullName evidence="1">Uncharacterized protein</fullName>
    </submittedName>
</protein>
<dbReference type="AlphaFoldDB" id="G0PGX0"/>
<evidence type="ECO:0000313" key="2">
    <source>
        <dbReference type="Proteomes" id="UP000008068"/>
    </source>
</evidence>
<dbReference type="EMBL" id="GL380448">
    <property type="protein sequence ID" value="EGT55846.1"/>
    <property type="molecule type" value="Genomic_DNA"/>
</dbReference>
<evidence type="ECO:0000313" key="1">
    <source>
        <dbReference type="EMBL" id="EGT55846.1"/>
    </source>
</evidence>
<sequence length="420" mass="48779">MSKTPLLCDLCSGLDKRKKRKPTQKIENEMERLLFCSLAACLSFTDVPDARRRLNEHSEKYCTDHFTHFADKLFEISGLNSKGQFHRIGVRILETMTGCLLKKYLEEGSLNHSIKFFLCKYCPKACQVFQEASVNVYPEYSKVENILSATQNQCPCLKCGKRDEKEHPRFLEKYYERVGYGIYAGPLVANILNNEMVHAAAVLPNLPLCARHIENDAKKLKNIENMLLDEEKYEEFRKAMLATFGRCVIDALKPMQFFINKYCPRSPITGDDAPTCSSCSLKKGAVFYDEILGKHAHWNCFRDRARDLQWDLWRCDSKCKSRALIAPVPDELLQREGEDFDKVLKAMRRRLKLTEVQPEHYQRIQLVTLFGRYWQHGPMPETVDLKVTKHRPNCKSRTIRPMKGSDCVWFTIETKKKSPR</sequence>
<dbReference type="HOGENOM" id="CLU_680155_0_0_1"/>
<reference evidence="2" key="1">
    <citation type="submission" date="2011-07" db="EMBL/GenBank/DDBJ databases">
        <authorList>
            <consortium name="Caenorhabditis brenneri Sequencing and Analysis Consortium"/>
            <person name="Wilson R.K."/>
        </authorList>
    </citation>
    <scope>NUCLEOTIDE SEQUENCE [LARGE SCALE GENOMIC DNA]</scope>
    <source>
        <strain evidence="2">PB2801</strain>
    </source>
</reference>
<dbReference type="Proteomes" id="UP000008068">
    <property type="component" value="Unassembled WGS sequence"/>
</dbReference>
<gene>
    <name evidence="1" type="ORF">CAEBREN_25447</name>
</gene>
<organism evidence="2">
    <name type="scientific">Caenorhabditis brenneri</name>
    <name type="common">Nematode worm</name>
    <dbReference type="NCBI Taxonomy" id="135651"/>
    <lineage>
        <taxon>Eukaryota</taxon>
        <taxon>Metazoa</taxon>
        <taxon>Ecdysozoa</taxon>
        <taxon>Nematoda</taxon>
        <taxon>Chromadorea</taxon>
        <taxon>Rhabditida</taxon>
        <taxon>Rhabditina</taxon>
        <taxon>Rhabditomorpha</taxon>
        <taxon>Rhabditoidea</taxon>
        <taxon>Rhabditidae</taxon>
        <taxon>Peloderinae</taxon>
        <taxon>Caenorhabditis</taxon>
    </lineage>
</organism>
<proteinExistence type="predicted"/>
<name>G0PGX0_CAEBE</name>
<dbReference type="FunCoup" id="G0PGX0">
    <property type="interactions" value="1048"/>
</dbReference>
<accession>G0PGX0</accession>
<dbReference type="eggNOG" id="ENOG502RW7K">
    <property type="taxonomic scope" value="Eukaryota"/>
</dbReference>
<dbReference type="OMA" id="ISAHHAC"/>
<keyword evidence="2" id="KW-1185">Reference proteome</keyword>